<feature type="binding site" evidence="9">
    <location>
        <position position="176"/>
    </location>
    <ligand>
        <name>pyridoxal 5'-phosphate</name>
        <dbReference type="ChEBI" id="CHEBI:597326"/>
    </ligand>
</feature>
<proteinExistence type="inferred from homology"/>
<dbReference type="UniPathway" id="UPA00078"/>
<dbReference type="Gene3D" id="3.90.1150.10">
    <property type="entry name" value="Aspartate Aminotransferase, domain 1"/>
    <property type="match status" value="1"/>
</dbReference>
<dbReference type="AlphaFoldDB" id="A0A7Z0LKC0"/>
<evidence type="ECO:0000313" key="13">
    <source>
        <dbReference type="Proteomes" id="UP000586119"/>
    </source>
</evidence>
<dbReference type="EC" id="2.3.1.47" evidence="9"/>
<organism evidence="12 13">
    <name type="scientific">Vreelandella salicampi</name>
    <dbReference type="NCBI Taxonomy" id="1449798"/>
    <lineage>
        <taxon>Bacteria</taxon>
        <taxon>Pseudomonadati</taxon>
        <taxon>Pseudomonadota</taxon>
        <taxon>Gammaproteobacteria</taxon>
        <taxon>Oceanospirillales</taxon>
        <taxon>Halomonadaceae</taxon>
        <taxon>Vreelandella</taxon>
    </lineage>
</organism>
<dbReference type="SUPFAM" id="SSF53383">
    <property type="entry name" value="PLP-dependent transferases"/>
    <property type="match status" value="1"/>
</dbReference>
<comment type="cofactor">
    <cofactor evidence="1 9 10">
        <name>pyridoxal 5'-phosphate</name>
        <dbReference type="ChEBI" id="CHEBI:597326"/>
    </cofactor>
</comment>
<feature type="binding site" evidence="9">
    <location>
        <position position="204"/>
    </location>
    <ligand>
        <name>pyridoxal 5'-phosphate</name>
        <dbReference type="ChEBI" id="CHEBI:597326"/>
    </ligand>
</feature>
<feature type="binding site" evidence="9">
    <location>
        <position position="231"/>
    </location>
    <ligand>
        <name>pyridoxal 5'-phosphate</name>
        <dbReference type="ChEBI" id="CHEBI:597326"/>
    </ligand>
</feature>
<dbReference type="GO" id="GO:0030170">
    <property type="term" value="F:pyridoxal phosphate binding"/>
    <property type="evidence" value="ECO:0007669"/>
    <property type="project" value="UniProtKB-UniRule"/>
</dbReference>
<reference evidence="12 13" key="1">
    <citation type="journal article" date="2015" name="Int. J. Syst. Evol. Microbiol.">
        <title>Halomonas salicampi sp. nov., a halotolerant and alkalitolerant bacterium isolated from a saltern soil.</title>
        <authorList>
            <person name="Lee J.C."/>
            <person name="Kim Y.S."/>
            <person name="Yun B.S."/>
            <person name="Whang K.S."/>
        </authorList>
    </citation>
    <scope>NUCLEOTIDE SEQUENCE [LARGE SCALE GENOMIC DNA]</scope>
    <source>
        <strain evidence="12 13">BH103</strain>
    </source>
</reference>
<dbReference type="GO" id="GO:0009102">
    <property type="term" value="P:biotin biosynthetic process"/>
    <property type="evidence" value="ECO:0007669"/>
    <property type="project" value="UniProtKB-UniRule"/>
</dbReference>
<gene>
    <name evidence="9 12" type="primary">bioF</name>
    <name evidence="12" type="ORF">HZS81_07255</name>
</gene>
<protein>
    <recommendedName>
        <fullName evidence="9">8-amino-7-oxononanoate synthase</fullName>
        <shortName evidence="9">AONS</shortName>
        <ecNumber evidence="9">2.3.1.47</ecNumber>
    </recommendedName>
    <alternativeName>
        <fullName evidence="9">7-keto-8-amino-pelargonic acid synthase</fullName>
        <shortName evidence="9">7-KAP synthase</shortName>
        <shortName evidence="9">KAPA synthase</shortName>
    </alternativeName>
    <alternativeName>
        <fullName evidence="9">8-amino-7-ketopelargonate synthase</fullName>
    </alternativeName>
</protein>
<keyword evidence="5 9" id="KW-0808">Transferase</keyword>
<keyword evidence="7 9" id="KW-0663">Pyridoxal phosphate</keyword>
<name>A0A7Z0LKC0_9GAMM</name>
<evidence type="ECO:0000256" key="2">
    <source>
        <dbReference type="ARBA" id="ARBA00004746"/>
    </source>
</evidence>
<dbReference type="PROSITE" id="PS00599">
    <property type="entry name" value="AA_TRANSFER_CLASS_2"/>
    <property type="match status" value="1"/>
</dbReference>
<accession>A0A7Z0LKC0</accession>
<evidence type="ECO:0000313" key="12">
    <source>
        <dbReference type="EMBL" id="NYS60556.1"/>
    </source>
</evidence>
<dbReference type="InterPro" id="IPR015424">
    <property type="entry name" value="PyrdxlP-dep_Trfase"/>
</dbReference>
<keyword evidence="6 9" id="KW-0093">Biotin biosynthesis</keyword>
<comment type="similarity">
    <text evidence="3 9">Belongs to the class-II pyridoxal-phosphate-dependent aminotransferase family. BioF subfamily.</text>
</comment>
<comment type="catalytic activity">
    <reaction evidence="8 9">
        <text>6-carboxyhexanoyl-[ACP] + L-alanine + H(+) = (8S)-8-amino-7-oxononanoate + holo-[ACP] + CO2</text>
        <dbReference type="Rhea" id="RHEA:42288"/>
        <dbReference type="Rhea" id="RHEA-COMP:9685"/>
        <dbReference type="Rhea" id="RHEA-COMP:9955"/>
        <dbReference type="ChEBI" id="CHEBI:15378"/>
        <dbReference type="ChEBI" id="CHEBI:16526"/>
        <dbReference type="ChEBI" id="CHEBI:57972"/>
        <dbReference type="ChEBI" id="CHEBI:64479"/>
        <dbReference type="ChEBI" id="CHEBI:78846"/>
        <dbReference type="ChEBI" id="CHEBI:149468"/>
        <dbReference type="EC" id="2.3.1.47"/>
    </reaction>
</comment>
<keyword evidence="12" id="KW-0012">Acyltransferase</keyword>
<evidence type="ECO:0000256" key="8">
    <source>
        <dbReference type="ARBA" id="ARBA00047715"/>
    </source>
</evidence>
<dbReference type="InterPro" id="IPR015421">
    <property type="entry name" value="PyrdxlP-dep_Trfase_major"/>
</dbReference>
<dbReference type="HAMAP" id="MF_01693">
    <property type="entry name" value="BioF_aminotrans_2"/>
    <property type="match status" value="1"/>
</dbReference>
<evidence type="ECO:0000259" key="11">
    <source>
        <dbReference type="Pfam" id="PF00155"/>
    </source>
</evidence>
<feature type="binding site" evidence="9">
    <location>
        <position position="348"/>
    </location>
    <ligand>
        <name>substrate</name>
    </ligand>
</feature>
<dbReference type="RefSeq" id="WP_179929895.1">
    <property type="nucleotide sequence ID" value="NZ_JACCDF010000005.1"/>
</dbReference>
<evidence type="ECO:0000256" key="7">
    <source>
        <dbReference type="ARBA" id="ARBA00022898"/>
    </source>
</evidence>
<dbReference type="CDD" id="cd06454">
    <property type="entry name" value="KBL_like"/>
    <property type="match status" value="1"/>
</dbReference>
<comment type="function">
    <text evidence="9">Catalyzes the decarboxylative condensation of pimeloyl-[acyl-carrier protein] and L-alanine to produce 8-amino-7-oxononanoate (AON), [acyl-carrier protein], and carbon dioxide.</text>
</comment>
<dbReference type="InterPro" id="IPR001917">
    <property type="entry name" value="Aminotrans_II_pyridoxalP_BS"/>
</dbReference>
<feature type="binding site" evidence="9">
    <location>
        <begin position="105"/>
        <end position="106"/>
    </location>
    <ligand>
        <name>pyridoxal 5'-phosphate</name>
        <dbReference type="ChEBI" id="CHEBI:597326"/>
    </ligand>
</feature>
<dbReference type="InterPro" id="IPR004839">
    <property type="entry name" value="Aminotransferase_I/II_large"/>
</dbReference>
<evidence type="ECO:0000256" key="3">
    <source>
        <dbReference type="ARBA" id="ARBA00010008"/>
    </source>
</evidence>
<dbReference type="PANTHER" id="PTHR13693">
    <property type="entry name" value="CLASS II AMINOTRANSFERASE/8-AMINO-7-OXONONANOATE SYNTHASE"/>
    <property type="match status" value="1"/>
</dbReference>
<comment type="pathway">
    <text evidence="2 9">Cofactor biosynthesis; biotin biosynthesis.</text>
</comment>
<dbReference type="Proteomes" id="UP000586119">
    <property type="component" value="Unassembled WGS sequence"/>
</dbReference>
<dbReference type="NCBIfam" id="TIGR00858">
    <property type="entry name" value="bioF"/>
    <property type="match status" value="1"/>
</dbReference>
<feature type="binding site" evidence="9">
    <location>
        <position position="130"/>
    </location>
    <ligand>
        <name>substrate</name>
    </ligand>
</feature>
<dbReference type="EMBL" id="JACCDF010000005">
    <property type="protein sequence ID" value="NYS60556.1"/>
    <property type="molecule type" value="Genomic_DNA"/>
</dbReference>
<dbReference type="InterPro" id="IPR050087">
    <property type="entry name" value="AON_synthase_class-II"/>
</dbReference>
<feature type="domain" description="Aminotransferase class I/classII large" evidence="11">
    <location>
        <begin position="39"/>
        <end position="375"/>
    </location>
</feature>
<feature type="modified residue" description="N6-(pyridoxal phosphate)lysine" evidence="9 10">
    <location>
        <position position="234"/>
    </location>
</feature>
<evidence type="ECO:0000256" key="5">
    <source>
        <dbReference type="ARBA" id="ARBA00022679"/>
    </source>
</evidence>
<comment type="caution">
    <text evidence="12">The sequence shown here is derived from an EMBL/GenBank/DDBJ whole genome shotgun (WGS) entry which is preliminary data.</text>
</comment>
<dbReference type="PANTHER" id="PTHR13693:SF100">
    <property type="entry name" value="8-AMINO-7-OXONONANOATE SYNTHASE"/>
    <property type="match status" value="1"/>
</dbReference>
<evidence type="ECO:0000256" key="4">
    <source>
        <dbReference type="ARBA" id="ARBA00011738"/>
    </source>
</evidence>
<keyword evidence="13" id="KW-1185">Reference proteome</keyword>
<feature type="binding site" evidence="9">
    <location>
        <position position="25"/>
    </location>
    <ligand>
        <name>substrate</name>
    </ligand>
</feature>
<dbReference type="InterPro" id="IPR015422">
    <property type="entry name" value="PyrdxlP-dep_Trfase_small"/>
</dbReference>
<evidence type="ECO:0000256" key="6">
    <source>
        <dbReference type="ARBA" id="ARBA00022756"/>
    </source>
</evidence>
<comment type="subunit">
    <text evidence="4 9">Homodimer.</text>
</comment>
<dbReference type="Gene3D" id="3.40.640.10">
    <property type="entry name" value="Type I PLP-dependent aspartate aminotransferase-like (Major domain)"/>
    <property type="match status" value="1"/>
</dbReference>
<sequence>MPVSEAWQQRLTDARTDRQQAHRWRTRQVVASGSCSSALDFAGNDYLGFAQDPRVCEAQAEGARRYGAGAGASHLVSGHLEVHDALEDALAQWTGRERALLFSTGYMANLGVLQSLADRHTAIFQDRLNHASLIDGATLSGARSRRYHHRDSNDLARLLERSERQHKLVVSDGVFSMDGDVAEIATLAHVSQRHNAWLMIDDAHGVGVLGENSSGCAGGVTSQDVPILVGTLGKALGTAGAFVAGDAELIDHLIQFSRSYVYTTAQPPAIAAATLKALEIVQGEPEHRAQLNANIAYFRRAALPLGLPLSDSATPIQPLLLGSETRVMTWAARLAQQGIYVGAIRPPTVPNGEARLRITLSAKHSHSDINRLLEGLNSCQREEAACHATA</sequence>
<evidence type="ECO:0000256" key="9">
    <source>
        <dbReference type="HAMAP-Rule" id="MF_01693"/>
    </source>
</evidence>
<evidence type="ECO:0000256" key="1">
    <source>
        <dbReference type="ARBA" id="ARBA00001933"/>
    </source>
</evidence>
<dbReference type="InterPro" id="IPR004723">
    <property type="entry name" value="AONS_Archaea/Proteobacteria"/>
</dbReference>
<dbReference type="InterPro" id="IPR022834">
    <property type="entry name" value="AONS_Proteobacteria"/>
</dbReference>
<dbReference type="Pfam" id="PF00155">
    <property type="entry name" value="Aminotran_1_2"/>
    <property type="match status" value="1"/>
</dbReference>
<dbReference type="GO" id="GO:0008710">
    <property type="term" value="F:8-amino-7-oxononanoate synthase activity"/>
    <property type="evidence" value="ECO:0007669"/>
    <property type="project" value="UniProtKB-UniRule"/>
</dbReference>
<evidence type="ECO:0000256" key="10">
    <source>
        <dbReference type="PIRSR" id="PIRSR604723-51"/>
    </source>
</evidence>